<keyword evidence="2" id="KW-1185">Reference proteome</keyword>
<dbReference type="KEGG" id="vg:29080573"/>
<dbReference type="RefSeq" id="YP_009289462.1">
    <property type="nucleotide sequence ID" value="NC_031095.1"/>
</dbReference>
<dbReference type="EMBL" id="KR269720">
    <property type="protein sequence ID" value="AKJ73098.1"/>
    <property type="molecule type" value="Genomic_DNA"/>
</dbReference>
<accession>A0A159B7Q1</accession>
<dbReference type="GeneID" id="29080573"/>
<protein>
    <submittedName>
        <fullName evidence="1">Uncharacterized protein</fullName>
    </submittedName>
</protein>
<sequence>MEIEIVTTKKKLSMSLLKQMKMASSSEIKFAMFDRVHRVLGYVNAFKWNKMDIQVAIINTGNDWALVPMYDTHVIKTARREPHPDGQEYHFHDVVYYHTMQKIGNVNRNSKKSTDKEHVEACAKASNDLIKFAKGNHIYL</sequence>
<reference evidence="1 2" key="1">
    <citation type="submission" date="2015-04" db="EMBL/GenBank/DDBJ databases">
        <title>Complete Genome Sequence of K. oxytoca Bacteriophage PKO111.</title>
        <authorList>
            <person name="Lee J.-H."/>
            <person name="Park E.-A."/>
            <person name="Lee D.-H."/>
        </authorList>
    </citation>
    <scope>NUCLEOTIDE SEQUENCE [LARGE SCALE GENOMIC DNA]</scope>
</reference>
<dbReference type="Proteomes" id="UP000202948">
    <property type="component" value="Segment"/>
</dbReference>
<evidence type="ECO:0000313" key="1">
    <source>
        <dbReference type="EMBL" id="AKJ73098.1"/>
    </source>
</evidence>
<proteinExistence type="predicted"/>
<name>A0A159B7Q1_9CAUD</name>
<organism evidence="1 2">
    <name type="scientific">Klebsiella phage PKO111</name>
    <dbReference type="NCBI Taxonomy" id="1654928"/>
    <lineage>
        <taxon>Viruses</taxon>
        <taxon>Duplodnaviria</taxon>
        <taxon>Heunggongvirae</taxon>
        <taxon>Uroviricota</taxon>
        <taxon>Caudoviricetes</taxon>
        <taxon>Pantevenvirales</taxon>
        <taxon>Straboviridae</taxon>
        <taxon>Tevenvirinae</taxon>
        <taxon>Jiaodavirus</taxon>
        <taxon>Jiaodavirus pko111</taxon>
    </lineage>
</organism>
<gene>
    <name evidence="1" type="ORF">PKO111_061</name>
</gene>
<evidence type="ECO:0000313" key="2">
    <source>
        <dbReference type="Proteomes" id="UP000202948"/>
    </source>
</evidence>